<dbReference type="Pfam" id="PF13384">
    <property type="entry name" value="HTH_23"/>
    <property type="match status" value="1"/>
</dbReference>
<dbReference type="InterPro" id="IPR009057">
    <property type="entry name" value="Homeodomain-like_sf"/>
</dbReference>
<dbReference type="AlphaFoldDB" id="A0A8H3QXN8"/>
<gene>
    <name evidence="1" type="ORF">RCL2_001994000</name>
</gene>
<dbReference type="EMBL" id="BLAL01000223">
    <property type="protein sequence ID" value="GES93184.1"/>
    <property type="molecule type" value="Genomic_DNA"/>
</dbReference>
<evidence type="ECO:0000313" key="1">
    <source>
        <dbReference type="EMBL" id="GES93184.1"/>
    </source>
</evidence>
<organism evidence="1 2">
    <name type="scientific">Rhizophagus clarus</name>
    <dbReference type="NCBI Taxonomy" id="94130"/>
    <lineage>
        <taxon>Eukaryota</taxon>
        <taxon>Fungi</taxon>
        <taxon>Fungi incertae sedis</taxon>
        <taxon>Mucoromycota</taxon>
        <taxon>Glomeromycotina</taxon>
        <taxon>Glomeromycetes</taxon>
        <taxon>Glomerales</taxon>
        <taxon>Glomeraceae</taxon>
        <taxon>Rhizophagus</taxon>
    </lineage>
</organism>
<dbReference type="OrthoDB" id="2388844at2759"/>
<dbReference type="SUPFAM" id="SSF46689">
    <property type="entry name" value="Homeodomain-like"/>
    <property type="match status" value="1"/>
</dbReference>
<dbReference type="InterPro" id="IPR036388">
    <property type="entry name" value="WH-like_DNA-bd_sf"/>
</dbReference>
<dbReference type="Proteomes" id="UP000615446">
    <property type="component" value="Unassembled WGS sequence"/>
</dbReference>
<proteinExistence type="predicted"/>
<protein>
    <submittedName>
        <fullName evidence="1">Helix-turn-helix domain-containing protein</fullName>
    </submittedName>
</protein>
<name>A0A8H3QXN8_9GLOM</name>
<dbReference type="Gene3D" id="1.10.10.10">
    <property type="entry name" value="Winged helix-like DNA-binding domain superfamily/Winged helix DNA-binding domain"/>
    <property type="match status" value="1"/>
</dbReference>
<sequence length="193" mass="22746">MCYLTVSSLEVSRAFSDDLKWRIVYLYHDGYNQKKIAKLLHISKCTVDKVLQIYVQWGTMVNPWQKLPGCHKTLTRNEMKILQELVKDKLHQAAYERNELLRSTFIAEVGHDYKSEQLIFMDETAKDKRSLSQGYRYSFKNTFTTKKIVLVLDNARIHHDENLIEYIEAFSGRVEFLPHIHLTLILLKPVFPL</sequence>
<evidence type="ECO:0000313" key="2">
    <source>
        <dbReference type="Proteomes" id="UP000615446"/>
    </source>
</evidence>
<reference evidence="1" key="1">
    <citation type="submission" date="2019-10" db="EMBL/GenBank/DDBJ databases">
        <title>Conservation and host-specific expression of non-tandemly repeated heterogenous ribosome RNA gene in arbuscular mycorrhizal fungi.</title>
        <authorList>
            <person name="Maeda T."/>
            <person name="Kobayashi Y."/>
            <person name="Nakagawa T."/>
            <person name="Ezawa T."/>
            <person name="Yamaguchi K."/>
            <person name="Bino T."/>
            <person name="Nishimoto Y."/>
            <person name="Shigenobu S."/>
            <person name="Kawaguchi M."/>
        </authorList>
    </citation>
    <scope>NUCLEOTIDE SEQUENCE</scope>
    <source>
        <strain evidence="1">HR1</strain>
    </source>
</reference>
<comment type="caution">
    <text evidence="1">The sequence shown here is derived from an EMBL/GenBank/DDBJ whole genome shotgun (WGS) entry which is preliminary data.</text>
</comment>
<accession>A0A8H3QXN8</accession>